<evidence type="ECO:0000259" key="9">
    <source>
        <dbReference type="Pfam" id="PF00361"/>
    </source>
</evidence>
<feature type="transmembrane region" description="Helical" evidence="8">
    <location>
        <begin position="232"/>
        <end position="254"/>
    </location>
</feature>
<feature type="transmembrane region" description="Helical" evidence="8">
    <location>
        <begin position="441"/>
        <end position="471"/>
    </location>
</feature>
<accession>A0A8F8AIU4</accession>
<dbReference type="Pfam" id="PF00662">
    <property type="entry name" value="Proton_antipo_N"/>
    <property type="match status" value="1"/>
</dbReference>
<feature type="transmembrane region" description="Helical" evidence="8">
    <location>
        <begin position="408"/>
        <end position="429"/>
    </location>
</feature>
<dbReference type="EMBL" id="MN830918">
    <property type="protein sequence ID" value="QXX99473.1"/>
    <property type="molecule type" value="Genomic_DNA"/>
</dbReference>
<feature type="domain" description="NADH-Ubiquinone oxidoreductase (complex I) chain 5 N-terminal" evidence="10">
    <location>
        <begin position="43"/>
        <end position="86"/>
    </location>
</feature>
<feature type="transmembrane region" description="Helical" evidence="8">
    <location>
        <begin position="107"/>
        <end position="127"/>
    </location>
</feature>
<evidence type="ECO:0000256" key="1">
    <source>
        <dbReference type="ARBA" id="ARBA00004141"/>
    </source>
</evidence>
<dbReference type="InterPro" id="IPR001750">
    <property type="entry name" value="ND/Mrp_TM"/>
</dbReference>
<evidence type="ECO:0000259" key="10">
    <source>
        <dbReference type="Pfam" id="PF00662"/>
    </source>
</evidence>
<evidence type="ECO:0000256" key="6">
    <source>
        <dbReference type="ARBA" id="ARBA00023136"/>
    </source>
</evidence>
<comment type="similarity">
    <text evidence="8">Belongs to the complex I subunit 5 family.</text>
</comment>
<feature type="transmembrane region" description="Helical" evidence="8">
    <location>
        <begin position="206"/>
        <end position="226"/>
    </location>
</feature>
<feature type="transmembrane region" description="Helical" evidence="8">
    <location>
        <begin position="82"/>
        <end position="101"/>
    </location>
</feature>
<dbReference type="GO" id="GO:0042773">
    <property type="term" value="P:ATP synthesis coupled electron transport"/>
    <property type="evidence" value="ECO:0007669"/>
    <property type="project" value="InterPro"/>
</dbReference>
<dbReference type="Pfam" id="PF00361">
    <property type="entry name" value="Proton_antipo_M"/>
    <property type="match status" value="1"/>
</dbReference>
<dbReference type="EC" id="7.1.1.2" evidence="2 8"/>
<dbReference type="PANTHER" id="PTHR42829:SF2">
    <property type="entry name" value="NADH-UBIQUINONE OXIDOREDUCTASE CHAIN 5"/>
    <property type="match status" value="1"/>
</dbReference>
<evidence type="ECO:0000256" key="5">
    <source>
        <dbReference type="ARBA" id="ARBA00022989"/>
    </source>
</evidence>
<name>A0A8F8AIU4_9GAST</name>
<keyword evidence="8" id="KW-0813">Transport</keyword>
<keyword evidence="6 8" id="KW-0472">Membrane</keyword>
<dbReference type="GO" id="GO:0016020">
    <property type="term" value="C:membrane"/>
    <property type="evidence" value="ECO:0007669"/>
    <property type="project" value="UniProtKB-SubCell"/>
</dbReference>
<evidence type="ECO:0000313" key="11">
    <source>
        <dbReference type="EMBL" id="QXX99473.1"/>
    </source>
</evidence>
<dbReference type="AlphaFoldDB" id="A0A8F8AIU4"/>
<feature type="domain" description="NADH:quinone oxidoreductase/Mrp antiporter transmembrane" evidence="9">
    <location>
        <begin position="103"/>
        <end position="379"/>
    </location>
</feature>
<comment type="subcellular location">
    <subcellularLocation>
        <location evidence="1">Membrane</location>
        <topology evidence="1">Multi-pass membrane protein</topology>
    </subcellularLocation>
</comment>
<keyword evidence="5 8" id="KW-1133">Transmembrane helix</keyword>
<feature type="transmembrane region" description="Helical" evidence="8">
    <location>
        <begin position="148"/>
        <end position="166"/>
    </location>
</feature>
<dbReference type="PANTHER" id="PTHR42829">
    <property type="entry name" value="NADH-UBIQUINONE OXIDOREDUCTASE CHAIN 5"/>
    <property type="match status" value="1"/>
</dbReference>
<comment type="catalytic activity">
    <reaction evidence="7 8">
        <text>a ubiquinone + NADH + 5 H(+)(in) = a ubiquinol + NAD(+) + 4 H(+)(out)</text>
        <dbReference type="Rhea" id="RHEA:29091"/>
        <dbReference type="Rhea" id="RHEA-COMP:9565"/>
        <dbReference type="Rhea" id="RHEA-COMP:9566"/>
        <dbReference type="ChEBI" id="CHEBI:15378"/>
        <dbReference type="ChEBI" id="CHEBI:16389"/>
        <dbReference type="ChEBI" id="CHEBI:17976"/>
        <dbReference type="ChEBI" id="CHEBI:57540"/>
        <dbReference type="ChEBI" id="CHEBI:57945"/>
        <dbReference type="EC" id="7.1.1.2"/>
    </reaction>
</comment>
<proteinExistence type="inferred from homology"/>
<feature type="transmembrane region" description="Helical" evidence="8">
    <location>
        <begin position="332"/>
        <end position="351"/>
    </location>
</feature>
<sequence>MKNKKMISVLLFSLSFLFFFEFFLLIYLKKSLIIEFSILSSITNFNFSFIFDNISLMFGVIVSLISGSVFMFSCKYMEEDKYFYRFLWILLSFVISMLFLIYSGSLFFMLLGWDGLGITSFALIIYYQSKESFIAGFQTLMINRLGDALIVSSVSLFIFLGQFSIYEKMFLSSTFFLVIAALTKSAQFPFSSWLPAAMAAPTPVSALVHSSTLVTAGIYLIIRLSIFCLDQFLTNLLLFLGAITCLLGGAAAMFEYDLKKLIALSTLSQLGLMVFCLGMGYMNLSLFHLFSHALFKAMLFLAAGSVLLASWGNQDLRILGGIVRSIPFSTMIFNLSLLCLMGIPFLSAFFSKHSILEKVIMSNMSFFSFIIIIIATVFTTAYSVRMMKILCWSSPMIVLFNKSNEMEVNFPMIILGLFSVIYGKFLIMVDNFYLEYISSTFSLNFIILMGLIIGMVFTFSNSFLFSTMFFLTPMYNNMGQLLNPFIKKMKYLDGWMEIGPLMNISMSKFMNFLVLMFNWPKVNMIRVLILMFLLLIVTNM</sequence>
<dbReference type="GO" id="GO:0015990">
    <property type="term" value="P:electron transport coupled proton transport"/>
    <property type="evidence" value="ECO:0007669"/>
    <property type="project" value="TreeGrafter"/>
</dbReference>
<organism evidence="11">
    <name type="scientific">Laevapex fuscus</name>
    <dbReference type="NCBI Taxonomy" id="240816"/>
    <lineage>
        <taxon>Eukaryota</taxon>
        <taxon>Metazoa</taxon>
        <taxon>Spiralia</taxon>
        <taxon>Lophotrochozoa</taxon>
        <taxon>Mollusca</taxon>
        <taxon>Gastropoda</taxon>
        <taxon>Heterobranchia</taxon>
        <taxon>Euthyneura</taxon>
        <taxon>Panpulmonata</taxon>
        <taxon>Hygrophila</taxon>
        <taxon>Lymnaeoidea</taxon>
        <taxon>Ancylidae</taxon>
        <taxon>Laevapex</taxon>
    </lineage>
</organism>
<comment type="function">
    <text evidence="8">Core subunit of the mitochondrial membrane respiratory chain NADH dehydrogenase (Complex I) which catalyzes electron transfer from NADH through the respiratory chain, using ubiquinone as an electron acceptor. Essential for the catalytic activity and assembly of complex I.</text>
</comment>
<feature type="transmembrane region" description="Helical" evidence="8">
    <location>
        <begin position="293"/>
        <end position="311"/>
    </location>
</feature>
<dbReference type="PRINTS" id="PR01434">
    <property type="entry name" value="NADHDHGNASE5"/>
</dbReference>
<keyword evidence="8" id="KW-0830">Ubiquinone</keyword>
<feature type="transmembrane region" description="Helical" evidence="8">
    <location>
        <begin position="48"/>
        <end position="70"/>
    </location>
</feature>
<evidence type="ECO:0000256" key="7">
    <source>
        <dbReference type="ARBA" id="ARBA00049551"/>
    </source>
</evidence>
<evidence type="ECO:0000256" key="8">
    <source>
        <dbReference type="RuleBase" id="RU003404"/>
    </source>
</evidence>
<reference evidence="11" key="2">
    <citation type="submission" date="2021-08" db="EMBL/GenBank/DDBJ databases">
        <title>Laevapex fuscus from NM.</title>
        <authorList>
            <person name="Kamel B."/>
            <person name="Adema C.M."/>
        </authorList>
    </citation>
    <scope>NUCLEOTIDE SEQUENCE</scope>
    <source>
        <strain evidence="11">A_19</strain>
    </source>
</reference>
<keyword evidence="4 8" id="KW-0812">Transmembrane</keyword>
<feature type="transmembrane region" description="Helical" evidence="8">
    <location>
        <begin position="366"/>
        <end position="387"/>
    </location>
</feature>
<feature type="transmembrane region" description="Helical" evidence="8">
    <location>
        <begin position="261"/>
        <end position="281"/>
    </location>
</feature>
<geneLocation type="mitochondrion" evidence="11"/>
<evidence type="ECO:0000256" key="3">
    <source>
        <dbReference type="ARBA" id="ARBA00021096"/>
    </source>
</evidence>
<reference evidence="11" key="1">
    <citation type="submission" date="2019-12" db="EMBL/GenBank/DDBJ databases">
        <authorList>
            <person name="Hamm P.S."/>
            <person name="Badgett J.E."/>
            <person name="Balderamos G.L."/>
            <person name="Beuchelt S.B."/>
            <person name="Bowman D.C."/>
            <person name="Colica R.A."/>
            <person name="Garcia J.A."/>
            <person name="Hindi S.T."/>
            <person name="Jehle S.A."/>
            <person name="Lopez-Monzon M."/>
            <person name="Mani A."/>
            <person name="Martin C.M."/>
            <person name="McQuirk K.A."/>
            <person name="Montoya K.N."/>
            <person name="Paez-Beltran L.E."/>
            <person name="Patel S.J."/>
            <person name="Pittis A.V."/>
            <person name="Shelp T.M."/>
            <person name="Tucker C.M."/>
            <person name="Vega S.V."/>
            <person name="Venhaus E.N."/>
            <person name="West C.N."/>
            <person name="Yogi P."/>
            <person name="Natvig D.O."/>
            <person name="Kamel K."/>
            <person name="Adema C.M."/>
        </authorList>
    </citation>
    <scope>NUCLEOTIDE SEQUENCE</scope>
    <source>
        <strain evidence="11">A_19</strain>
    </source>
</reference>
<evidence type="ECO:0000256" key="4">
    <source>
        <dbReference type="ARBA" id="ARBA00022692"/>
    </source>
</evidence>
<gene>
    <name evidence="11" type="primary">nad5</name>
</gene>
<dbReference type="GO" id="GO:0003954">
    <property type="term" value="F:NADH dehydrogenase activity"/>
    <property type="evidence" value="ECO:0007669"/>
    <property type="project" value="TreeGrafter"/>
</dbReference>
<dbReference type="GO" id="GO:0008137">
    <property type="term" value="F:NADH dehydrogenase (ubiquinone) activity"/>
    <property type="evidence" value="ECO:0007669"/>
    <property type="project" value="UniProtKB-EC"/>
</dbReference>
<dbReference type="InterPro" id="IPR001516">
    <property type="entry name" value="Proton_antipo_N"/>
</dbReference>
<dbReference type="InterPro" id="IPR003945">
    <property type="entry name" value="NU5C-like"/>
</dbReference>
<evidence type="ECO:0000256" key="2">
    <source>
        <dbReference type="ARBA" id="ARBA00012944"/>
    </source>
</evidence>
<keyword evidence="8" id="KW-0520">NAD</keyword>
<keyword evidence="8 11" id="KW-0496">Mitochondrion</keyword>
<feature type="transmembrane region" description="Helical" evidence="8">
    <location>
        <begin position="523"/>
        <end position="539"/>
    </location>
</feature>
<protein>
    <recommendedName>
        <fullName evidence="3 8">NADH-ubiquinone oxidoreductase chain 5</fullName>
        <ecNumber evidence="2 8">7.1.1.2</ecNumber>
    </recommendedName>
</protein>
<feature type="transmembrane region" description="Helical" evidence="8">
    <location>
        <begin position="7"/>
        <end position="28"/>
    </location>
</feature>